<dbReference type="Pfam" id="PF18701">
    <property type="entry name" value="DUF5641"/>
    <property type="match status" value="1"/>
</dbReference>
<sequence>MEKVDPEHPSSTTIKDYKCRASISTSLKPGSLMYIVIDHTPPLSWPLTPVVHLIPGPEGISRVANLKTPT</sequence>
<protein>
    <recommendedName>
        <fullName evidence="1">DUF5641 domain-containing protein</fullName>
    </recommendedName>
</protein>
<evidence type="ECO:0000313" key="2">
    <source>
        <dbReference type="EMBL" id="CAL1275031.1"/>
    </source>
</evidence>
<organism evidence="2 3">
    <name type="scientific">Larinioides sclopetarius</name>
    <dbReference type="NCBI Taxonomy" id="280406"/>
    <lineage>
        <taxon>Eukaryota</taxon>
        <taxon>Metazoa</taxon>
        <taxon>Ecdysozoa</taxon>
        <taxon>Arthropoda</taxon>
        <taxon>Chelicerata</taxon>
        <taxon>Arachnida</taxon>
        <taxon>Araneae</taxon>
        <taxon>Araneomorphae</taxon>
        <taxon>Entelegynae</taxon>
        <taxon>Araneoidea</taxon>
        <taxon>Araneidae</taxon>
        <taxon>Larinioides</taxon>
    </lineage>
</organism>
<keyword evidence="3" id="KW-1185">Reference proteome</keyword>
<comment type="caution">
    <text evidence="2">The sequence shown here is derived from an EMBL/GenBank/DDBJ whole genome shotgun (WGS) entry which is preliminary data.</text>
</comment>
<dbReference type="Proteomes" id="UP001497382">
    <property type="component" value="Unassembled WGS sequence"/>
</dbReference>
<evidence type="ECO:0000259" key="1">
    <source>
        <dbReference type="Pfam" id="PF18701"/>
    </source>
</evidence>
<dbReference type="AlphaFoldDB" id="A0AAV1ZT75"/>
<dbReference type="EMBL" id="CAXIEN010000082">
    <property type="protein sequence ID" value="CAL1275031.1"/>
    <property type="molecule type" value="Genomic_DNA"/>
</dbReference>
<gene>
    <name evidence="2" type="ORF">LARSCL_LOCUS7855</name>
</gene>
<name>A0AAV1ZT75_9ARAC</name>
<evidence type="ECO:0000313" key="3">
    <source>
        <dbReference type="Proteomes" id="UP001497382"/>
    </source>
</evidence>
<dbReference type="InterPro" id="IPR040676">
    <property type="entry name" value="DUF5641"/>
</dbReference>
<proteinExistence type="predicted"/>
<accession>A0AAV1ZT75</accession>
<reference evidence="2 3" key="1">
    <citation type="submission" date="2024-04" db="EMBL/GenBank/DDBJ databases">
        <authorList>
            <person name="Rising A."/>
            <person name="Reimegard J."/>
            <person name="Sonavane S."/>
            <person name="Akerstrom W."/>
            <person name="Nylinder S."/>
            <person name="Hedman E."/>
            <person name="Kallberg Y."/>
        </authorList>
    </citation>
    <scope>NUCLEOTIDE SEQUENCE [LARGE SCALE GENOMIC DNA]</scope>
</reference>
<feature type="domain" description="DUF5641" evidence="1">
    <location>
        <begin position="24"/>
        <end position="69"/>
    </location>
</feature>